<evidence type="ECO:0000313" key="1">
    <source>
        <dbReference type="EnsemblMetazoa" id="GPPI050619-PA"/>
    </source>
</evidence>
<protein>
    <submittedName>
        <fullName evidence="1">Uncharacterized protein</fullName>
    </submittedName>
</protein>
<sequence>MPRLISISTQLRYFGSFLRYFEGNCKENILTGTYQQQKLLENLHSMHVCAYLSEFMIVATVKQSANWLPSTISPIVIVLRSTSTIRNAPSVVANARNVLGFLDIKSKQRYRAAGNSSTLFLQNCLVCGTSSNSQYTVKCLLSELVAVMSKPTTATKRSHKTAMQKTLYEEPFNEFILSMCVPN</sequence>
<proteinExistence type="predicted"/>
<dbReference type="EMBL" id="JXJN01026844">
    <property type="status" value="NOT_ANNOTATED_CDS"/>
    <property type="molecule type" value="Genomic_DNA"/>
</dbReference>
<evidence type="ECO:0000313" key="2">
    <source>
        <dbReference type="Proteomes" id="UP000092460"/>
    </source>
</evidence>
<dbReference type="AlphaFoldDB" id="A0A1B0C6Q5"/>
<dbReference type="EMBL" id="JXJN01026845">
    <property type="status" value="NOT_ANNOTATED_CDS"/>
    <property type="molecule type" value="Genomic_DNA"/>
</dbReference>
<dbReference type="VEuPathDB" id="VectorBase:GPPI050619"/>
<organism evidence="1 2">
    <name type="scientific">Glossina palpalis gambiensis</name>
    <dbReference type="NCBI Taxonomy" id="67801"/>
    <lineage>
        <taxon>Eukaryota</taxon>
        <taxon>Metazoa</taxon>
        <taxon>Ecdysozoa</taxon>
        <taxon>Arthropoda</taxon>
        <taxon>Hexapoda</taxon>
        <taxon>Insecta</taxon>
        <taxon>Pterygota</taxon>
        <taxon>Neoptera</taxon>
        <taxon>Endopterygota</taxon>
        <taxon>Diptera</taxon>
        <taxon>Brachycera</taxon>
        <taxon>Muscomorpha</taxon>
        <taxon>Hippoboscoidea</taxon>
        <taxon>Glossinidae</taxon>
        <taxon>Glossina</taxon>
    </lineage>
</organism>
<name>A0A1B0C6Q5_9MUSC</name>
<keyword evidence="2" id="KW-1185">Reference proteome</keyword>
<accession>A0A1B0C6Q5</accession>
<reference evidence="2" key="1">
    <citation type="submission" date="2015-01" db="EMBL/GenBank/DDBJ databases">
        <authorList>
            <person name="Aksoy S."/>
            <person name="Warren W."/>
            <person name="Wilson R.K."/>
        </authorList>
    </citation>
    <scope>NUCLEOTIDE SEQUENCE [LARGE SCALE GENOMIC DNA]</scope>
    <source>
        <strain evidence="2">IAEA</strain>
    </source>
</reference>
<dbReference type="Proteomes" id="UP000092460">
    <property type="component" value="Unassembled WGS sequence"/>
</dbReference>
<dbReference type="EnsemblMetazoa" id="GPPI050619-RA">
    <property type="protein sequence ID" value="GPPI050619-PA"/>
    <property type="gene ID" value="GPPI050619"/>
</dbReference>
<reference evidence="1" key="2">
    <citation type="submission" date="2020-05" db="UniProtKB">
        <authorList>
            <consortium name="EnsemblMetazoa"/>
        </authorList>
    </citation>
    <scope>IDENTIFICATION</scope>
    <source>
        <strain evidence="1">IAEA</strain>
    </source>
</reference>